<dbReference type="Pfam" id="PF12311">
    <property type="entry name" value="DUF3632"/>
    <property type="match status" value="1"/>
</dbReference>
<dbReference type="AlphaFoldDB" id="A0AAN6S6N9"/>
<keyword evidence="2" id="KW-1185">Reference proteome</keyword>
<dbReference type="Proteomes" id="UP001303473">
    <property type="component" value="Unassembled WGS sequence"/>
</dbReference>
<proteinExistence type="predicted"/>
<organism evidence="1 2">
    <name type="scientific">Diplogelasinospora grovesii</name>
    <dbReference type="NCBI Taxonomy" id="303347"/>
    <lineage>
        <taxon>Eukaryota</taxon>
        <taxon>Fungi</taxon>
        <taxon>Dikarya</taxon>
        <taxon>Ascomycota</taxon>
        <taxon>Pezizomycotina</taxon>
        <taxon>Sordariomycetes</taxon>
        <taxon>Sordariomycetidae</taxon>
        <taxon>Sordariales</taxon>
        <taxon>Diplogelasinosporaceae</taxon>
        <taxon>Diplogelasinospora</taxon>
    </lineage>
</organism>
<protein>
    <submittedName>
        <fullName evidence="1">Uncharacterized protein</fullName>
    </submittedName>
</protein>
<name>A0AAN6S6N9_9PEZI</name>
<dbReference type="InterPro" id="IPR022085">
    <property type="entry name" value="OpdG"/>
</dbReference>
<accession>A0AAN6S6N9</accession>
<dbReference type="EMBL" id="MU853773">
    <property type="protein sequence ID" value="KAK3942454.1"/>
    <property type="molecule type" value="Genomic_DNA"/>
</dbReference>
<comment type="caution">
    <text evidence="1">The sequence shown here is derived from an EMBL/GenBank/DDBJ whole genome shotgun (WGS) entry which is preliminary data.</text>
</comment>
<evidence type="ECO:0000313" key="2">
    <source>
        <dbReference type="Proteomes" id="UP001303473"/>
    </source>
</evidence>
<sequence length="142" mass="16750">MARLESAGIWAQDPTYAVWQMRQAFEKPQQAWERKYNVMAAAQWVLWNGQIFFKNILYSPPLSDDDRRSLAFGRRYKGSRDKHKGSRDKYKGSRDTLWLDRWHFWKDGFAEVAENGEYGNKCKDLASKARSLMDALEKSMLF</sequence>
<evidence type="ECO:0000313" key="1">
    <source>
        <dbReference type="EMBL" id="KAK3942454.1"/>
    </source>
</evidence>
<reference evidence="2" key="1">
    <citation type="journal article" date="2023" name="Mol. Phylogenet. Evol.">
        <title>Genome-scale phylogeny and comparative genomics of the fungal order Sordariales.</title>
        <authorList>
            <person name="Hensen N."/>
            <person name="Bonometti L."/>
            <person name="Westerberg I."/>
            <person name="Brannstrom I.O."/>
            <person name="Guillou S."/>
            <person name="Cros-Aarteil S."/>
            <person name="Calhoun S."/>
            <person name="Haridas S."/>
            <person name="Kuo A."/>
            <person name="Mondo S."/>
            <person name="Pangilinan J."/>
            <person name="Riley R."/>
            <person name="LaButti K."/>
            <person name="Andreopoulos B."/>
            <person name="Lipzen A."/>
            <person name="Chen C."/>
            <person name="Yan M."/>
            <person name="Daum C."/>
            <person name="Ng V."/>
            <person name="Clum A."/>
            <person name="Steindorff A."/>
            <person name="Ohm R.A."/>
            <person name="Martin F."/>
            <person name="Silar P."/>
            <person name="Natvig D.O."/>
            <person name="Lalanne C."/>
            <person name="Gautier V."/>
            <person name="Ament-Velasquez S.L."/>
            <person name="Kruys A."/>
            <person name="Hutchinson M.I."/>
            <person name="Powell A.J."/>
            <person name="Barry K."/>
            <person name="Miller A.N."/>
            <person name="Grigoriev I.V."/>
            <person name="Debuchy R."/>
            <person name="Gladieux P."/>
            <person name="Hiltunen Thoren M."/>
            <person name="Johannesson H."/>
        </authorList>
    </citation>
    <scope>NUCLEOTIDE SEQUENCE [LARGE SCALE GENOMIC DNA]</scope>
    <source>
        <strain evidence="2">CBS 340.73</strain>
    </source>
</reference>
<gene>
    <name evidence="1" type="ORF">QBC46DRAFT_426230</name>
</gene>